<keyword evidence="5" id="KW-0175">Coiled coil</keyword>
<evidence type="ECO:0000256" key="8">
    <source>
        <dbReference type="SAM" id="MobiDB-lite"/>
    </source>
</evidence>
<feature type="compositionally biased region" description="Basic and acidic residues" evidence="8">
    <location>
        <begin position="209"/>
        <end position="220"/>
    </location>
</feature>
<dbReference type="AlphaFoldDB" id="A0A9W7DPR8"/>
<comment type="subcellular location">
    <subcellularLocation>
        <location evidence="1">Cytoplasm</location>
    </subcellularLocation>
</comment>
<dbReference type="PANTHER" id="PTHR21635:SF0">
    <property type="entry name" value="LEUCINE ZIPPER TRANSCRIPTION FACTOR-LIKE PROTEIN 1"/>
    <property type="match status" value="1"/>
</dbReference>
<evidence type="ECO:0000256" key="3">
    <source>
        <dbReference type="ARBA" id="ARBA00018920"/>
    </source>
</evidence>
<dbReference type="GO" id="GO:0005737">
    <property type="term" value="C:cytoplasm"/>
    <property type="evidence" value="ECO:0007669"/>
    <property type="project" value="UniProtKB-SubCell"/>
</dbReference>
<feature type="compositionally biased region" description="Basic and acidic residues" evidence="8">
    <location>
        <begin position="264"/>
        <end position="277"/>
    </location>
</feature>
<dbReference type="PANTHER" id="PTHR21635">
    <property type="entry name" value="LEUCINE ZIPPER TRANSCRIPTION FACTOR LIKE"/>
    <property type="match status" value="1"/>
</dbReference>
<protein>
    <recommendedName>
        <fullName evidence="3">Leucine zipper transcription factor-like protein 1</fullName>
    </recommendedName>
</protein>
<evidence type="ECO:0000313" key="10">
    <source>
        <dbReference type="Proteomes" id="UP001165082"/>
    </source>
</evidence>
<keyword evidence="4" id="KW-0963">Cytoplasm</keyword>
<gene>
    <name evidence="9" type="ORF">TrRE_jg4701</name>
</gene>
<evidence type="ECO:0000256" key="5">
    <source>
        <dbReference type="ARBA" id="ARBA00023054"/>
    </source>
</evidence>
<comment type="caution">
    <text evidence="9">The sequence shown here is derived from an EMBL/GenBank/DDBJ whole genome shotgun (WGS) entry which is preliminary data.</text>
</comment>
<evidence type="ECO:0000256" key="6">
    <source>
        <dbReference type="ARBA" id="ARBA00024898"/>
    </source>
</evidence>
<comment type="subunit">
    <text evidence="7">Self-associates. Interacts with BBS9; the interaction mediates the association of LZTL1 with the BBsome complex and regulates BBSome ciliary trafficking.</text>
</comment>
<dbReference type="EMBL" id="BRXZ01001934">
    <property type="protein sequence ID" value="GMH50147.1"/>
    <property type="molecule type" value="Genomic_DNA"/>
</dbReference>
<dbReference type="InterPro" id="IPR026157">
    <property type="entry name" value="LZTFL1"/>
</dbReference>
<dbReference type="Pfam" id="PF15294">
    <property type="entry name" value="Leu_zip"/>
    <property type="match status" value="1"/>
</dbReference>
<dbReference type="Proteomes" id="UP001165082">
    <property type="component" value="Unassembled WGS sequence"/>
</dbReference>
<sequence length="349" mass="39548">MTLCESFKITLQLINHTPGVINRISVQRGRNGRGSTCRSRRWGFGPSLSSTGGGWLLTPYSDTPSSMRHLALPHIPINHTMQNVSDVHQDQIIKFIKFFRSKRDVCLEQIQADFDDTKNDAITEDMYTQEEVLSTMDSMCNVVKDTSRTEVGSVINMSVLCLAQIFEEAEEQGAELTLDTSKVEDQRLLEEVEKMKLDKTASKGKAHRLKDTLEQTKKDLMQAESDRDLYKGKYEKAKRKLKKAEETNSKSGAAEGGEEEGKEQEEAKGGEEEKGGEDINVMGPPPEDMTRQDLQSEVARLRKEMDGRLADCKPFLTMKKMMGAKNKQLTAVRRRLEKWEPDYVEEADM</sequence>
<feature type="region of interest" description="Disordered" evidence="8">
    <location>
        <begin position="199"/>
        <end position="220"/>
    </location>
</feature>
<evidence type="ECO:0000256" key="1">
    <source>
        <dbReference type="ARBA" id="ARBA00004496"/>
    </source>
</evidence>
<evidence type="ECO:0000256" key="2">
    <source>
        <dbReference type="ARBA" id="ARBA00008868"/>
    </source>
</evidence>
<name>A0A9W7DPR8_9STRA</name>
<feature type="region of interest" description="Disordered" evidence="8">
    <location>
        <begin position="239"/>
        <end position="295"/>
    </location>
</feature>
<dbReference type="GO" id="GO:1903565">
    <property type="term" value="P:negative regulation of protein localization to cilium"/>
    <property type="evidence" value="ECO:0007669"/>
    <property type="project" value="TreeGrafter"/>
</dbReference>
<evidence type="ECO:0000256" key="7">
    <source>
        <dbReference type="ARBA" id="ARBA00026004"/>
    </source>
</evidence>
<organism evidence="9 10">
    <name type="scientific">Triparma retinervis</name>
    <dbReference type="NCBI Taxonomy" id="2557542"/>
    <lineage>
        <taxon>Eukaryota</taxon>
        <taxon>Sar</taxon>
        <taxon>Stramenopiles</taxon>
        <taxon>Ochrophyta</taxon>
        <taxon>Bolidophyceae</taxon>
        <taxon>Parmales</taxon>
        <taxon>Triparmaceae</taxon>
        <taxon>Triparma</taxon>
    </lineage>
</organism>
<reference evidence="9" key="1">
    <citation type="submission" date="2022-07" db="EMBL/GenBank/DDBJ databases">
        <title>Genome analysis of Parmales, a sister group of diatoms, reveals the evolutionary specialization of diatoms from phago-mixotrophs to photoautotrophs.</title>
        <authorList>
            <person name="Ban H."/>
            <person name="Sato S."/>
            <person name="Yoshikawa S."/>
            <person name="Kazumasa Y."/>
            <person name="Nakamura Y."/>
            <person name="Ichinomiya M."/>
            <person name="Saitoh K."/>
            <person name="Sato N."/>
            <person name="Blanc-Mathieu R."/>
            <person name="Endo H."/>
            <person name="Kuwata A."/>
            <person name="Ogata H."/>
        </authorList>
    </citation>
    <scope>NUCLEOTIDE SEQUENCE</scope>
</reference>
<dbReference type="OrthoDB" id="313412at2759"/>
<proteinExistence type="inferred from homology"/>
<evidence type="ECO:0000256" key="4">
    <source>
        <dbReference type="ARBA" id="ARBA00022490"/>
    </source>
</evidence>
<evidence type="ECO:0000313" key="9">
    <source>
        <dbReference type="EMBL" id="GMH50147.1"/>
    </source>
</evidence>
<accession>A0A9W7DPR8</accession>
<comment type="function">
    <text evidence="6">Regulates ciliary localization of the BBSome complex. Together with the BBSome complex, controls SMO ciliary trafficking and contributes to the sonic hedgehog (SHH) pathway regulation. May play a role in neurite outgrowth. May have tumor suppressor function.</text>
</comment>
<keyword evidence="10" id="KW-1185">Reference proteome</keyword>
<comment type="similarity">
    <text evidence="2">Belongs to the LZTFL1 family.</text>
</comment>